<dbReference type="PANTHER" id="PTHR45947:SF3">
    <property type="entry name" value="SULFOQUINOVOSYL TRANSFERASE SQD2"/>
    <property type="match status" value="1"/>
</dbReference>
<dbReference type="EMBL" id="CP000860">
    <property type="protein sequence ID" value="ACA59594.1"/>
    <property type="molecule type" value="Genomic_DNA"/>
</dbReference>
<name>B1I3N4_DESAP</name>
<evidence type="ECO:0000313" key="4">
    <source>
        <dbReference type="Proteomes" id="UP000008544"/>
    </source>
</evidence>
<dbReference type="InterPro" id="IPR050194">
    <property type="entry name" value="Glycosyltransferase_grp1"/>
</dbReference>
<dbReference type="CDD" id="cd03801">
    <property type="entry name" value="GT4_PimA-like"/>
    <property type="match status" value="1"/>
</dbReference>
<dbReference type="SUPFAM" id="SSF53756">
    <property type="entry name" value="UDP-Glycosyltransferase/glycogen phosphorylase"/>
    <property type="match status" value="1"/>
</dbReference>
<dbReference type="Gene3D" id="3.40.50.2000">
    <property type="entry name" value="Glycogen Phosphorylase B"/>
    <property type="match status" value="2"/>
</dbReference>
<feature type="domain" description="Glycosyl transferase family 1" evidence="1">
    <location>
        <begin position="184"/>
        <end position="345"/>
    </location>
</feature>
<keyword evidence="4" id="KW-1185">Reference proteome</keyword>
<dbReference type="AlphaFoldDB" id="B1I3N4"/>
<dbReference type="InterPro" id="IPR001296">
    <property type="entry name" value="Glyco_trans_1"/>
</dbReference>
<dbReference type="GO" id="GO:0016757">
    <property type="term" value="F:glycosyltransferase activity"/>
    <property type="evidence" value="ECO:0007669"/>
    <property type="project" value="InterPro"/>
</dbReference>
<dbReference type="eggNOG" id="COG0438">
    <property type="taxonomic scope" value="Bacteria"/>
</dbReference>
<dbReference type="RefSeq" id="WP_012302180.1">
    <property type="nucleotide sequence ID" value="NC_010424.1"/>
</dbReference>
<dbReference type="Proteomes" id="UP000008544">
    <property type="component" value="Chromosome"/>
</dbReference>
<dbReference type="STRING" id="477974.Daud_1082"/>
<dbReference type="OrthoDB" id="3199616at2"/>
<evidence type="ECO:0000259" key="2">
    <source>
        <dbReference type="Pfam" id="PF13439"/>
    </source>
</evidence>
<gene>
    <name evidence="3" type="ordered locus">Daud_1082</name>
</gene>
<dbReference type="Pfam" id="PF13439">
    <property type="entry name" value="Glyco_transf_4"/>
    <property type="match status" value="1"/>
</dbReference>
<dbReference type="PANTHER" id="PTHR45947">
    <property type="entry name" value="SULFOQUINOVOSYL TRANSFERASE SQD2"/>
    <property type="match status" value="1"/>
</dbReference>
<protein>
    <submittedName>
        <fullName evidence="3">Glycosyl transferase, group 1</fullName>
    </submittedName>
</protein>
<dbReference type="InterPro" id="IPR028098">
    <property type="entry name" value="Glyco_trans_4-like_N"/>
</dbReference>
<sequence length="389" mass="41223">MAERFDVLHVIRPADGGMKNHLLALARGMHRLGLKVLVAGPAPLLAAFRKEGLAVAPVWIEPGLRVDRQIGALRHLVRLARTHQVTVLHAHAAAAALAACPAGRLAGVPAVVVTMHGSIRLGGVWRQRAGIAAQKAVLRWSHRIICVAEHVRAELLELGLVRPDRAVTVYNGIDQPVPRSGEAEALRRELGLPADRPVVGTAARLAPQKGVEYLLRAAAVLRDEGRPVALVIAGDGPLKAPLEKMSRALGVDTRFLGHRPDVAGLLQLFDVFVLPSVTEGLPLVVLEAMAVGCPVVATKVGGVPEVVEDGRTGRLVPAGDPEALAQAVADTLRDRAGAQVMAAAAGERVRHLFTHDRMVRRILAVYRDALAAEGKGCLGVVFSQDGALE</sequence>
<dbReference type="HOGENOM" id="CLU_009583_0_3_9"/>
<feature type="domain" description="Glycosyltransferase subfamily 4-like N-terminal" evidence="2">
    <location>
        <begin position="16"/>
        <end position="174"/>
    </location>
</feature>
<dbReference type="CAZy" id="GT4">
    <property type="family name" value="Glycosyltransferase Family 4"/>
</dbReference>
<organism evidence="3 4">
    <name type="scientific">Desulforudis audaxviator (strain MP104C)</name>
    <dbReference type="NCBI Taxonomy" id="477974"/>
    <lineage>
        <taxon>Bacteria</taxon>
        <taxon>Bacillati</taxon>
        <taxon>Bacillota</taxon>
        <taxon>Clostridia</taxon>
        <taxon>Thermoanaerobacterales</taxon>
        <taxon>Candidatus Desulforudaceae</taxon>
        <taxon>Candidatus Desulforudis</taxon>
    </lineage>
</organism>
<reference evidence="3 4" key="2">
    <citation type="journal article" date="2008" name="Science">
        <title>Environmental genomics reveals a single-species ecosystem deep within Earth.</title>
        <authorList>
            <person name="Chivian D."/>
            <person name="Brodie E.L."/>
            <person name="Alm E.J."/>
            <person name="Culley D.E."/>
            <person name="Dehal P.S."/>
            <person name="Desantis T.Z."/>
            <person name="Gihring T.M."/>
            <person name="Lapidus A."/>
            <person name="Lin L.H."/>
            <person name="Lowry S.R."/>
            <person name="Moser D.P."/>
            <person name="Richardson P.M."/>
            <person name="Southam G."/>
            <person name="Wanger G."/>
            <person name="Pratt L.M."/>
            <person name="Andersen G.L."/>
            <person name="Hazen T.C."/>
            <person name="Brockman F.J."/>
            <person name="Arkin A.P."/>
            <person name="Onstott T.C."/>
        </authorList>
    </citation>
    <scope>NUCLEOTIDE SEQUENCE [LARGE SCALE GENOMIC DNA]</scope>
    <source>
        <strain evidence="3 4">MP104C</strain>
    </source>
</reference>
<accession>B1I3N4</accession>
<proteinExistence type="predicted"/>
<dbReference type="Pfam" id="PF00534">
    <property type="entry name" value="Glycos_transf_1"/>
    <property type="match status" value="1"/>
</dbReference>
<evidence type="ECO:0000313" key="3">
    <source>
        <dbReference type="EMBL" id="ACA59594.1"/>
    </source>
</evidence>
<dbReference type="KEGG" id="dau:Daud_1082"/>
<evidence type="ECO:0000259" key="1">
    <source>
        <dbReference type="Pfam" id="PF00534"/>
    </source>
</evidence>
<reference evidence="4" key="1">
    <citation type="submission" date="2007-10" db="EMBL/GenBank/DDBJ databases">
        <title>Complete sequence of chromosome of Desulforudis audaxviator MP104C.</title>
        <authorList>
            <person name="Copeland A."/>
            <person name="Lucas S."/>
            <person name="Lapidus A."/>
            <person name="Barry K."/>
            <person name="Glavina del Rio T."/>
            <person name="Dalin E."/>
            <person name="Tice H."/>
            <person name="Bruce D."/>
            <person name="Pitluck S."/>
            <person name="Lowry S.R."/>
            <person name="Larimer F."/>
            <person name="Land M.L."/>
            <person name="Hauser L."/>
            <person name="Kyrpides N."/>
            <person name="Ivanova N.N."/>
            <person name="Richardson P."/>
        </authorList>
    </citation>
    <scope>NUCLEOTIDE SEQUENCE [LARGE SCALE GENOMIC DNA]</scope>
    <source>
        <strain evidence="4">MP104C</strain>
    </source>
</reference>
<keyword evidence="3" id="KW-0808">Transferase</keyword>